<dbReference type="Pfam" id="PF01368">
    <property type="entry name" value="DHH"/>
    <property type="match status" value="1"/>
</dbReference>
<dbReference type="Pfam" id="PF17768">
    <property type="entry name" value="RecJ_OB"/>
    <property type="match status" value="1"/>
</dbReference>
<dbReference type="SUPFAM" id="SSF64182">
    <property type="entry name" value="DHH phosphoesterases"/>
    <property type="match status" value="1"/>
</dbReference>
<evidence type="ECO:0000259" key="8">
    <source>
        <dbReference type="Pfam" id="PF17768"/>
    </source>
</evidence>
<feature type="domain" description="DHHA1" evidence="7">
    <location>
        <begin position="370"/>
        <end position="458"/>
    </location>
</feature>
<evidence type="ECO:0000259" key="6">
    <source>
        <dbReference type="Pfam" id="PF01368"/>
    </source>
</evidence>
<dbReference type="InterPro" id="IPR038763">
    <property type="entry name" value="DHH_sf"/>
</dbReference>
<dbReference type="InterPro" id="IPR051673">
    <property type="entry name" value="SSDNA_exonuclease_RecJ"/>
</dbReference>
<dbReference type="PANTHER" id="PTHR30255">
    <property type="entry name" value="SINGLE-STRANDED-DNA-SPECIFIC EXONUCLEASE RECJ"/>
    <property type="match status" value="1"/>
</dbReference>
<feature type="domain" description="DDH" evidence="6">
    <location>
        <begin position="75"/>
        <end position="240"/>
    </location>
</feature>
<dbReference type="GO" id="GO:0003676">
    <property type="term" value="F:nucleic acid binding"/>
    <property type="evidence" value="ECO:0007669"/>
    <property type="project" value="InterPro"/>
</dbReference>
<comment type="similarity">
    <text evidence="1">Belongs to the RecJ family.</text>
</comment>
<proteinExistence type="inferred from homology"/>
<dbReference type="AlphaFoldDB" id="A0A4V3CK12"/>
<reference evidence="9 10" key="1">
    <citation type="submission" date="2019-03" db="EMBL/GenBank/DDBJ databases">
        <title>Genomic Encyclopedia of Type Strains, Phase IV (KMG-IV): sequencing the most valuable type-strain genomes for metagenomic binning, comparative biology and taxonomic classification.</title>
        <authorList>
            <person name="Goeker M."/>
        </authorList>
    </citation>
    <scope>NUCLEOTIDE SEQUENCE [LARGE SCALE GENOMIC DNA]</scope>
    <source>
        <strain evidence="9 10">DSM 25082</strain>
    </source>
</reference>
<dbReference type="EMBL" id="SNXE01000002">
    <property type="protein sequence ID" value="TDP11666.1"/>
    <property type="molecule type" value="Genomic_DNA"/>
</dbReference>
<dbReference type="GO" id="GO:0008409">
    <property type="term" value="F:5'-3' exonuclease activity"/>
    <property type="evidence" value="ECO:0007669"/>
    <property type="project" value="InterPro"/>
</dbReference>
<dbReference type="GO" id="GO:0006281">
    <property type="term" value="P:DNA repair"/>
    <property type="evidence" value="ECO:0007669"/>
    <property type="project" value="InterPro"/>
</dbReference>
<dbReference type="InterPro" id="IPR003156">
    <property type="entry name" value="DHHA1_dom"/>
</dbReference>
<evidence type="ECO:0000259" key="7">
    <source>
        <dbReference type="Pfam" id="PF02272"/>
    </source>
</evidence>
<protein>
    <recommendedName>
        <fullName evidence="2">Single-stranded-DNA-specific exonuclease RecJ</fullName>
    </recommendedName>
</protein>
<dbReference type="Pfam" id="PF02272">
    <property type="entry name" value="DHHA1"/>
    <property type="match status" value="1"/>
</dbReference>
<dbReference type="Gene3D" id="3.90.1640.30">
    <property type="match status" value="1"/>
</dbReference>
<evidence type="ECO:0000256" key="4">
    <source>
        <dbReference type="ARBA" id="ARBA00022801"/>
    </source>
</evidence>
<dbReference type="GO" id="GO:0006310">
    <property type="term" value="P:DNA recombination"/>
    <property type="evidence" value="ECO:0007669"/>
    <property type="project" value="InterPro"/>
</dbReference>
<evidence type="ECO:0000313" key="10">
    <source>
        <dbReference type="Proteomes" id="UP000295357"/>
    </source>
</evidence>
<gene>
    <name evidence="9" type="ORF">DFR39_10237</name>
</gene>
<keyword evidence="10" id="KW-1185">Reference proteome</keyword>
<accession>A0A4V3CK12</accession>
<keyword evidence="4" id="KW-0378">Hydrolase</keyword>
<evidence type="ECO:0000313" key="9">
    <source>
        <dbReference type="EMBL" id="TDP11666.1"/>
    </source>
</evidence>
<keyword evidence="3" id="KW-0540">Nuclease</keyword>
<evidence type="ECO:0000256" key="5">
    <source>
        <dbReference type="ARBA" id="ARBA00022839"/>
    </source>
</evidence>
<sequence length="599" mass="64445">MNAPRLILRDVPPRASWALEQAGVPPLLARLFAARGVARPEELDEGLAQLLPPEGLKGMSEAAVLLADTLQAGERICIVADYDCDGATACSVALRGLYLLGARPGSVVYVVPDRAVHGYGLTPAIVELALPLQPQLLMTVDNGIASFTGVAHARERGLKVLVTDHHLPALVEGETAVPEADAVVNPNQPGCGFASKHLAGVGVAFYTLLALRAELRRRGAFEGREQPRLDSLLDLVALGTVADVVRLDANNRRLVAQGLRRMRAGRMQPGVAALFSAAGRDAGRASSTDLGFALGPRINAAGRLSDMTLGIECLTTDDATRALELARQLDAINRERREIEAGMRDLAEARLEQLLAEPALQGEPPAALCLYEPEFHEGVVGIVAGRVKDRLHRPTFVFALGADGQLKGSGRSIPGFHLRDALDLVSKREPELLKKFGGHAMAAGCTLQAESPEEAEDRVQVFGAALERVAREWLDAAALTRTLRTDGPLPPEAFSAEVVQQLEAQVWGQAFEAPLFCDPVQVVSQRIVGERHLKLRVRQGGPSGPLRDAIWFGHIESVPERGHLAYRLALDEYQGQQRVQMIVEAMSEQAARPANLLQA</sequence>
<organism evidence="9 10">
    <name type="scientific">Roseateles asaccharophilus</name>
    <dbReference type="NCBI Taxonomy" id="582607"/>
    <lineage>
        <taxon>Bacteria</taxon>
        <taxon>Pseudomonadati</taxon>
        <taxon>Pseudomonadota</taxon>
        <taxon>Betaproteobacteria</taxon>
        <taxon>Burkholderiales</taxon>
        <taxon>Sphaerotilaceae</taxon>
        <taxon>Roseateles</taxon>
    </lineage>
</organism>
<evidence type="ECO:0000256" key="1">
    <source>
        <dbReference type="ARBA" id="ARBA00005915"/>
    </source>
</evidence>
<dbReference type="InterPro" id="IPR001667">
    <property type="entry name" value="DDH_dom"/>
</dbReference>
<dbReference type="RefSeq" id="WP_246030698.1">
    <property type="nucleotide sequence ID" value="NZ_JAUFPJ010000002.1"/>
</dbReference>
<dbReference type="InterPro" id="IPR041122">
    <property type="entry name" value="RecJ_OB"/>
</dbReference>
<dbReference type="Gene3D" id="3.10.310.30">
    <property type="match status" value="1"/>
</dbReference>
<dbReference type="NCBIfam" id="TIGR00644">
    <property type="entry name" value="recJ"/>
    <property type="match status" value="1"/>
</dbReference>
<name>A0A4V3CK12_9BURK</name>
<dbReference type="InterPro" id="IPR004610">
    <property type="entry name" value="RecJ"/>
</dbReference>
<comment type="caution">
    <text evidence="9">The sequence shown here is derived from an EMBL/GenBank/DDBJ whole genome shotgun (WGS) entry which is preliminary data.</text>
</comment>
<evidence type="ECO:0000256" key="3">
    <source>
        <dbReference type="ARBA" id="ARBA00022722"/>
    </source>
</evidence>
<dbReference type="PANTHER" id="PTHR30255:SF2">
    <property type="entry name" value="SINGLE-STRANDED-DNA-SPECIFIC EXONUCLEASE RECJ"/>
    <property type="match status" value="1"/>
</dbReference>
<evidence type="ECO:0000256" key="2">
    <source>
        <dbReference type="ARBA" id="ARBA00019841"/>
    </source>
</evidence>
<dbReference type="Proteomes" id="UP000295357">
    <property type="component" value="Unassembled WGS sequence"/>
</dbReference>
<feature type="domain" description="RecJ OB" evidence="8">
    <location>
        <begin position="485"/>
        <end position="584"/>
    </location>
</feature>
<keyword evidence="5 9" id="KW-0269">Exonuclease</keyword>